<dbReference type="RefSeq" id="WP_254953142.1">
    <property type="nucleotide sequence ID" value="NZ_JANDWY010000022.1"/>
</dbReference>
<sequence length="454" mass="48945">MKTMKLKGLFLCLVFLLCNATSHAADDLITRQVTIKLDKAGTLPDKIGSSKKYKITNLKIVGEINGTDWRLIRDMASEDDYGRTKGKLSTLDLSDAKIVGGGNSYINIDGDSYYTSNDKLGNYAFYDCGVLTNLTIPSSVTSIGESAFRYCRGLTSLTIPSSVTSIGESAFEYCRSLTSLTIPSSVTKIRYYAFRYCSGLTSLTIPSSVTSIGMYAFSGCCVLTNLTIPSSVTSIGSYAFEGCNGLTNLTIPSSVTSIGWNAFSDCSGLASLTISSSVTSIGESAFSGCSSLTNLYYIIDDEFETYLSKGHPYIGVNCGIEYYLNDKKITSVVIPSTITEMGKYAFQNCRDLTSVYISWPTPISAGSAFSGVGISKCTLYVPQGTEQDYWLADVWGDFGNIVEYDPTGIDRVTTSTDAKELSRYSVNGQQLSAPAKGLNIVKYSDGSVKKVAVQ</sequence>
<evidence type="ECO:0000256" key="1">
    <source>
        <dbReference type="SAM" id="SignalP"/>
    </source>
</evidence>
<comment type="caution">
    <text evidence="2">The sequence shown here is derived from an EMBL/GenBank/DDBJ whole genome shotgun (WGS) entry which is preliminary data.</text>
</comment>
<name>A0AAW5IMD8_9BACT</name>
<dbReference type="AlphaFoldDB" id="A0AAW5IMD8"/>
<feature type="signal peptide" evidence="1">
    <location>
        <begin position="1"/>
        <end position="24"/>
    </location>
</feature>
<keyword evidence="1" id="KW-0732">Signal</keyword>
<protein>
    <submittedName>
        <fullName evidence="2">Leucine-rich repeat domain-containing protein</fullName>
    </submittedName>
</protein>
<organism evidence="2 3">
    <name type="scientific">Segatella copri</name>
    <dbReference type="NCBI Taxonomy" id="165179"/>
    <lineage>
        <taxon>Bacteria</taxon>
        <taxon>Pseudomonadati</taxon>
        <taxon>Bacteroidota</taxon>
        <taxon>Bacteroidia</taxon>
        <taxon>Bacteroidales</taxon>
        <taxon>Prevotellaceae</taxon>
        <taxon>Segatella</taxon>
    </lineage>
</organism>
<dbReference type="InterPro" id="IPR032675">
    <property type="entry name" value="LRR_dom_sf"/>
</dbReference>
<dbReference type="Pfam" id="PF13306">
    <property type="entry name" value="LRR_5"/>
    <property type="match status" value="2"/>
</dbReference>
<feature type="chain" id="PRO_5043621897" evidence="1">
    <location>
        <begin position="25"/>
        <end position="454"/>
    </location>
</feature>
<dbReference type="InterPro" id="IPR053139">
    <property type="entry name" value="Surface_bspA-like"/>
</dbReference>
<dbReference type="InterPro" id="IPR026906">
    <property type="entry name" value="LRR_5"/>
</dbReference>
<dbReference type="PANTHER" id="PTHR45661">
    <property type="entry name" value="SURFACE ANTIGEN"/>
    <property type="match status" value="1"/>
</dbReference>
<dbReference type="EMBL" id="JANDWZ010000007">
    <property type="protein sequence ID" value="MCP9563956.1"/>
    <property type="molecule type" value="Genomic_DNA"/>
</dbReference>
<evidence type="ECO:0000313" key="3">
    <source>
        <dbReference type="Proteomes" id="UP001205531"/>
    </source>
</evidence>
<reference evidence="2" key="1">
    <citation type="submission" date="2022-07" db="EMBL/GenBank/DDBJ databases">
        <title>Prevotella copri.</title>
        <authorList>
            <person name="Yang C."/>
        </authorList>
    </citation>
    <scope>NUCLEOTIDE SEQUENCE</scope>
    <source>
        <strain evidence="2">HF2107</strain>
    </source>
</reference>
<evidence type="ECO:0000313" key="2">
    <source>
        <dbReference type="EMBL" id="MCP9563956.1"/>
    </source>
</evidence>
<accession>A0AAW5IMD8</accession>
<dbReference type="PANTHER" id="PTHR45661:SF3">
    <property type="entry name" value="IG-LIKE DOMAIN-CONTAINING PROTEIN"/>
    <property type="match status" value="1"/>
</dbReference>
<dbReference type="Proteomes" id="UP001205531">
    <property type="component" value="Unassembled WGS sequence"/>
</dbReference>
<dbReference type="Gene3D" id="3.40.50.12480">
    <property type="match status" value="1"/>
</dbReference>
<gene>
    <name evidence="2" type="ORF">NNC64_05150</name>
</gene>
<dbReference type="Gene3D" id="3.80.10.10">
    <property type="entry name" value="Ribonuclease Inhibitor"/>
    <property type="match status" value="2"/>
</dbReference>
<proteinExistence type="predicted"/>
<dbReference type="SUPFAM" id="SSF52058">
    <property type="entry name" value="L domain-like"/>
    <property type="match status" value="1"/>
</dbReference>